<name>A0A094PUD4_9ZZZZ</name>
<evidence type="ECO:0000256" key="16">
    <source>
        <dbReference type="SAM" id="MobiDB-lite"/>
    </source>
</evidence>
<feature type="non-terminal residue" evidence="18">
    <location>
        <position position="931"/>
    </location>
</feature>
<evidence type="ECO:0000256" key="15">
    <source>
        <dbReference type="ARBA" id="ARBA00023180"/>
    </source>
</evidence>
<evidence type="ECO:0000256" key="8">
    <source>
        <dbReference type="ARBA" id="ARBA00022777"/>
    </source>
</evidence>
<evidence type="ECO:0000256" key="4">
    <source>
        <dbReference type="ARBA" id="ARBA00022679"/>
    </source>
</evidence>
<keyword evidence="14" id="KW-0675">Receptor</keyword>
<evidence type="ECO:0000256" key="9">
    <source>
        <dbReference type="ARBA" id="ARBA00022840"/>
    </source>
</evidence>
<evidence type="ECO:0000256" key="3">
    <source>
        <dbReference type="ARBA" id="ARBA00022475"/>
    </source>
</evidence>
<evidence type="ECO:0000256" key="7">
    <source>
        <dbReference type="ARBA" id="ARBA00022741"/>
    </source>
</evidence>
<evidence type="ECO:0000256" key="2">
    <source>
        <dbReference type="ARBA" id="ARBA00011902"/>
    </source>
</evidence>
<feature type="domain" description="ALK/LTK-like glycine-rich" evidence="17">
    <location>
        <begin position="394"/>
        <end position="573"/>
    </location>
</feature>
<protein>
    <recommendedName>
        <fullName evidence="2">receptor protein-tyrosine kinase</fullName>
        <ecNumber evidence="2">2.7.10.1</ecNumber>
    </recommendedName>
</protein>
<dbReference type="EC" id="2.7.10.1" evidence="2"/>
<keyword evidence="8" id="KW-0418">Kinase</keyword>
<evidence type="ECO:0000256" key="14">
    <source>
        <dbReference type="ARBA" id="ARBA00023170"/>
    </source>
</evidence>
<evidence type="ECO:0000256" key="5">
    <source>
        <dbReference type="ARBA" id="ARBA00022692"/>
    </source>
</evidence>
<evidence type="ECO:0000256" key="1">
    <source>
        <dbReference type="ARBA" id="ARBA00004251"/>
    </source>
</evidence>
<keyword evidence="4" id="KW-0808">Transferase</keyword>
<accession>A0A094PUD4</accession>
<feature type="region of interest" description="Disordered" evidence="16">
    <location>
        <begin position="842"/>
        <end position="862"/>
    </location>
</feature>
<proteinExistence type="predicted"/>
<feature type="region of interest" description="Disordered" evidence="16">
    <location>
        <begin position="311"/>
        <end position="342"/>
    </location>
</feature>
<dbReference type="AlphaFoldDB" id="A0A094PUD4"/>
<dbReference type="Pfam" id="PF12810">
    <property type="entry name" value="ALK_LTK_GRD"/>
    <property type="match status" value="2"/>
</dbReference>
<feature type="compositionally biased region" description="Gly residues" evidence="16">
    <location>
        <begin position="920"/>
        <end position="931"/>
    </location>
</feature>
<feature type="compositionally biased region" description="Low complexity" evidence="16">
    <location>
        <begin position="849"/>
        <end position="862"/>
    </location>
</feature>
<sequence>MRVGGATLGVMPFVRMKSAGAVLRLFACLAALCISVIAIAPSESFAAPASSPSCATGVGVGGPGSSTLATTRGGNGCVVIRYSVNGSTLFETFNYTGADQTWTVPTGVTNAMFYLLGAGGGGVPLGTIYGSGAGGGFASGSYAVTPGQVFTVVVGEAGGGVLGVLVSANCYRTVATYGGGGRSGSCHGSGYAFPNRASSGGGRSAIRLSGSSTDLVTAGGGGGGGWQVSGAAGGGIAGLSVTSIVTGGTQTAGGVATSPATNGAAYLGGDGYHQGGGGGSGCFGGAGGRWVEGGAGGSSCVSQLTNGSTIAGDGTQPGASINTIASSGTTSTSPSCTSGAGTGGLTTSDSATRGGNGCVVIQYSLSGTAYYDTFKYTGANQSWTVPSGVTSVIFHALGAGGGGGRGATTANGGGGGYATGQYSVTAGTTYTVIVGQGGKRQTYAETIALSGATARRNASFGGGASGMGTNDYPNTWASGGGRSAIRLESGTDDIMTAGGGGGGGYSTAGGAGGGATGVSSGGGGGTQIAGGTGAASGGQSGTAGIKYAGGYAGTVTTGSQFSEGGGGGSSYVALLTSGSTTAGSGITPGLIAPSNTTAPTIAGAAAVGATLTATGGVWATSGAKTWTWQFSTDGVTYTNISNATSSTYVNTQAGYYRAVETESNLLSTVSAASNVIRVIDPVIVDCTPTAGVFTNCKRFNYYGAAQTFTAPSDLPIGSTFTVEVWGAGGGGVCCNYFASDRGGGAGGYVKSTVTVLQVNETFNVVVGKRGEARDATNSYGGGGAGGPSLTSSASTGSSGGGMSGLFAGSSTTNPVVIAGGGGGASAGINTDGFAGGGGGVGSGGQATNAATSGRAGTSVSGGAAATTTTQCAVSATPGTQYQGGRGCGTLSVNTEGGGGGGGGWYGGGGGNHQTSTSGAQNGGGGGGSGYR</sequence>
<dbReference type="GO" id="GO:0005524">
    <property type="term" value="F:ATP binding"/>
    <property type="evidence" value="ECO:0007669"/>
    <property type="project" value="UniProtKB-KW"/>
</dbReference>
<dbReference type="EMBL" id="JNSL01000115">
    <property type="protein sequence ID" value="KGA15380.1"/>
    <property type="molecule type" value="Genomic_DNA"/>
</dbReference>
<feature type="region of interest" description="Disordered" evidence="16">
    <location>
        <begin position="903"/>
        <end position="931"/>
    </location>
</feature>
<gene>
    <name evidence="18" type="ORF">GM51_14980</name>
</gene>
<feature type="region of interest" description="Disordered" evidence="16">
    <location>
        <begin position="777"/>
        <end position="796"/>
    </location>
</feature>
<keyword evidence="12" id="KW-0829">Tyrosine-protein kinase</keyword>
<keyword evidence="15" id="KW-0325">Glycoprotein</keyword>
<keyword evidence="7" id="KW-0547">Nucleotide-binding</keyword>
<evidence type="ECO:0000313" key="18">
    <source>
        <dbReference type="EMBL" id="KGA15380.1"/>
    </source>
</evidence>
<evidence type="ECO:0000256" key="13">
    <source>
        <dbReference type="ARBA" id="ARBA00023157"/>
    </source>
</evidence>
<keyword evidence="9" id="KW-0067">ATP-binding</keyword>
<comment type="caution">
    <text evidence="18">The sequence shown here is derived from an EMBL/GenBank/DDBJ whole genome shotgun (WGS) entry which is preliminary data.</text>
</comment>
<dbReference type="GO" id="GO:0005886">
    <property type="term" value="C:plasma membrane"/>
    <property type="evidence" value="ECO:0007669"/>
    <property type="project" value="UniProtKB-SubCell"/>
</dbReference>
<keyword evidence="11" id="KW-0472">Membrane</keyword>
<reference evidence="18" key="1">
    <citation type="submission" date="2014-06" db="EMBL/GenBank/DDBJ databases">
        <title>Key roles for freshwater Actinobacteria revealed by deep metagenomic sequencing.</title>
        <authorList>
            <person name="Ghai R."/>
            <person name="Mizuno C.M."/>
            <person name="Picazo A."/>
            <person name="Camacho A."/>
            <person name="Rodriguez-Valera F."/>
        </authorList>
    </citation>
    <scope>NUCLEOTIDE SEQUENCE</scope>
</reference>
<evidence type="ECO:0000256" key="6">
    <source>
        <dbReference type="ARBA" id="ARBA00022729"/>
    </source>
</evidence>
<feature type="domain" description="ALK/LTK-like glycine-rich" evidence="17">
    <location>
        <begin position="719"/>
        <end position="930"/>
    </location>
</feature>
<dbReference type="InterPro" id="IPR055163">
    <property type="entry name" value="ALK/LTK-like_GRD"/>
</dbReference>
<feature type="compositionally biased region" description="Low complexity" evidence="16">
    <location>
        <begin position="326"/>
        <end position="342"/>
    </location>
</feature>
<keyword evidence="6" id="KW-0732">Signal</keyword>
<evidence type="ECO:0000256" key="11">
    <source>
        <dbReference type="ARBA" id="ARBA00023136"/>
    </source>
</evidence>
<comment type="subcellular location">
    <subcellularLocation>
        <location evidence="1">Cell membrane</location>
        <topology evidence="1">Single-pass type I membrane protein</topology>
    </subcellularLocation>
</comment>
<keyword evidence="10" id="KW-1133">Transmembrane helix</keyword>
<dbReference type="Gene3D" id="2.60.40.2700">
    <property type="match status" value="1"/>
</dbReference>
<organism evidence="18">
    <name type="scientific">freshwater metagenome</name>
    <dbReference type="NCBI Taxonomy" id="449393"/>
    <lineage>
        <taxon>unclassified sequences</taxon>
        <taxon>metagenomes</taxon>
        <taxon>ecological metagenomes</taxon>
    </lineage>
</organism>
<dbReference type="GO" id="GO:0004714">
    <property type="term" value="F:transmembrane receptor protein tyrosine kinase activity"/>
    <property type="evidence" value="ECO:0007669"/>
    <property type="project" value="UniProtKB-EC"/>
</dbReference>
<evidence type="ECO:0000259" key="17">
    <source>
        <dbReference type="Pfam" id="PF12810"/>
    </source>
</evidence>
<evidence type="ECO:0000256" key="12">
    <source>
        <dbReference type="ARBA" id="ARBA00023137"/>
    </source>
</evidence>
<keyword evidence="5" id="KW-0812">Transmembrane</keyword>
<evidence type="ECO:0000256" key="10">
    <source>
        <dbReference type="ARBA" id="ARBA00022989"/>
    </source>
</evidence>
<keyword evidence="13" id="KW-1015">Disulfide bond</keyword>
<feature type="compositionally biased region" description="Low complexity" evidence="16">
    <location>
        <begin position="787"/>
        <end position="796"/>
    </location>
</feature>
<keyword evidence="3" id="KW-1003">Cell membrane</keyword>